<dbReference type="InterPro" id="IPR003677">
    <property type="entry name" value="ANIS5_cation-bd"/>
</dbReference>
<comment type="caution">
    <text evidence="5">The sequence shown here is derived from an EMBL/GenBank/DDBJ whole genome shotgun (WGS) entry which is preliminary data.</text>
</comment>
<feature type="domain" description="SXP/RAL-2 family protein Ani s 5-like cation-binding" evidence="4">
    <location>
        <begin position="57"/>
        <end position="146"/>
    </location>
</feature>
<dbReference type="AlphaFoldDB" id="A0AA36D5C3"/>
<evidence type="ECO:0000256" key="3">
    <source>
        <dbReference type="SAM" id="SignalP"/>
    </source>
</evidence>
<evidence type="ECO:0000313" key="6">
    <source>
        <dbReference type="Proteomes" id="UP001177023"/>
    </source>
</evidence>
<sequence length="249" mass="25863">MKFFLVSCLVAGACARGFGGFGSSEEQGGFGGGRGGKVPLQNPFPFLKEVNNQSCVQSFFATAYSKNLTLTQIETELTSWASSCGVSTQYQEFVTKMQAFEDELKQNITTLATDLPNVLQQIETIVSNKDQTAEQLEEAIKEFINTTLAKEPAQMGPVLLAVFGLGGIGGRQGGHGMGRGGFGGQGHGHFGGQQGGFGNQNGGFGGQQGGFQNGGQGSFGGQGRGSFGGQGQGQGQQIFGQQGNNGFGF</sequence>
<name>A0AA36D5C3_9BILA</name>
<protein>
    <recommendedName>
        <fullName evidence="4">SXP/RAL-2 family protein Ani s 5-like cation-binding domain-containing protein</fullName>
    </recommendedName>
</protein>
<evidence type="ECO:0000259" key="4">
    <source>
        <dbReference type="Pfam" id="PF02520"/>
    </source>
</evidence>
<evidence type="ECO:0000313" key="5">
    <source>
        <dbReference type="EMBL" id="CAJ0580971.1"/>
    </source>
</evidence>
<feature type="chain" id="PRO_5041342002" description="SXP/RAL-2 family protein Ani s 5-like cation-binding domain-containing protein" evidence="3">
    <location>
        <begin position="16"/>
        <end position="249"/>
    </location>
</feature>
<proteinExistence type="predicted"/>
<gene>
    <name evidence="5" type="ORF">MSPICULIGERA_LOCUS19140</name>
</gene>
<dbReference type="Proteomes" id="UP001177023">
    <property type="component" value="Unassembled WGS sequence"/>
</dbReference>
<feature type="compositionally biased region" description="Gly residues" evidence="2">
    <location>
        <begin position="209"/>
        <end position="234"/>
    </location>
</feature>
<dbReference type="PANTHER" id="PTHR21593">
    <property type="entry name" value="PRION-LIKE- Q/N-RICH -DOMAIN-BEARING PROTEIN PROTEIN"/>
    <property type="match status" value="1"/>
</dbReference>
<feature type="coiled-coil region" evidence="1">
    <location>
        <begin position="119"/>
        <end position="146"/>
    </location>
</feature>
<dbReference type="InterPro" id="IPR052823">
    <property type="entry name" value="SXP/RAL-2_related"/>
</dbReference>
<evidence type="ECO:0000256" key="1">
    <source>
        <dbReference type="SAM" id="Coils"/>
    </source>
</evidence>
<feature type="non-terminal residue" evidence="5">
    <location>
        <position position="1"/>
    </location>
</feature>
<dbReference type="PANTHER" id="PTHR21593:SF36">
    <property type="entry name" value="DUF148 DOMAIN-CONTAINING PROTEIN-RELATED"/>
    <property type="match status" value="1"/>
</dbReference>
<accession>A0AA36D5C3</accession>
<keyword evidence="3" id="KW-0732">Signal</keyword>
<keyword evidence="6" id="KW-1185">Reference proteome</keyword>
<organism evidence="5 6">
    <name type="scientific">Mesorhabditis spiculigera</name>
    <dbReference type="NCBI Taxonomy" id="96644"/>
    <lineage>
        <taxon>Eukaryota</taxon>
        <taxon>Metazoa</taxon>
        <taxon>Ecdysozoa</taxon>
        <taxon>Nematoda</taxon>
        <taxon>Chromadorea</taxon>
        <taxon>Rhabditida</taxon>
        <taxon>Rhabditina</taxon>
        <taxon>Rhabditomorpha</taxon>
        <taxon>Rhabditoidea</taxon>
        <taxon>Rhabditidae</taxon>
        <taxon>Mesorhabditinae</taxon>
        <taxon>Mesorhabditis</taxon>
    </lineage>
</organism>
<keyword evidence="1" id="KW-0175">Coiled coil</keyword>
<dbReference type="EMBL" id="CATQJA010002662">
    <property type="protein sequence ID" value="CAJ0580971.1"/>
    <property type="molecule type" value="Genomic_DNA"/>
</dbReference>
<dbReference type="Pfam" id="PF02520">
    <property type="entry name" value="ANIS5_cation-bd"/>
    <property type="match status" value="1"/>
</dbReference>
<feature type="region of interest" description="Disordered" evidence="2">
    <location>
        <begin position="209"/>
        <end position="249"/>
    </location>
</feature>
<reference evidence="5" key="1">
    <citation type="submission" date="2023-06" db="EMBL/GenBank/DDBJ databases">
        <authorList>
            <person name="Delattre M."/>
        </authorList>
    </citation>
    <scope>NUCLEOTIDE SEQUENCE</scope>
    <source>
        <strain evidence="5">AF72</strain>
    </source>
</reference>
<evidence type="ECO:0000256" key="2">
    <source>
        <dbReference type="SAM" id="MobiDB-lite"/>
    </source>
</evidence>
<feature type="signal peptide" evidence="3">
    <location>
        <begin position="1"/>
        <end position="15"/>
    </location>
</feature>